<dbReference type="EMBL" id="OP744025">
    <property type="protein sequence ID" value="UZZ64325.1"/>
    <property type="molecule type" value="Genomic_DNA"/>
</dbReference>
<organism evidence="1 2">
    <name type="scientific">Escherichia phage A5-4</name>
    <dbReference type="NCBI Taxonomy" id="2996162"/>
    <lineage>
        <taxon>Viruses</taxon>
        <taxon>Duplodnaviria</taxon>
        <taxon>Heunggongvirae</taxon>
        <taxon>Uroviricota</taxon>
        <taxon>Caudoviricetes</taxon>
        <taxon>Vequintavirinae</taxon>
    </lineage>
</organism>
<gene>
    <name evidence="1" type="ORF">A54_85</name>
</gene>
<accession>A0AAE9PRN1</accession>
<evidence type="ECO:0000313" key="1">
    <source>
        <dbReference type="EMBL" id="UZZ64325.1"/>
    </source>
</evidence>
<sequence>MKSSMMVATVNIIIGNGTGHHEIIKNKAYSISSLKNDMRLSLGQIRAYFREGYQKKVAN</sequence>
<name>A0AAE9PRN1_9CAUD</name>
<protein>
    <submittedName>
        <fullName evidence="1">Uncharacterized protein</fullName>
    </submittedName>
</protein>
<proteinExistence type="predicted"/>
<reference evidence="1 2" key="1">
    <citation type="submission" date="2022-10" db="EMBL/GenBank/DDBJ databases">
        <authorList>
            <person name="Cortes-Martin A."/>
            <person name="Buttimer C.T.H."/>
            <person name="Hill C."/>
        </authorList>
    </citation>
    <scope>NUCLEOTIDE SEQUENCE [LARGE SCALE GENOMIC DNA]</scope>
</reference>
<keyword evidence="2" id="KW-1185">Reference proteome</keyword>
<dbReference type="Proteomes" id="UP001236076">
    <property type="component" value="Segment"/>
</dbReference>
<evidence type="ECO:0000313" key="2">
    <source>
        <dbReference type="Proteomes" id="UP001236076"/>
    </source>
</evidence>